<comment type="caution">
    <text evidence="2">The sequence shown here is derived from an EMBL/GenBank/DDBJ whole genome shotgun (WGS) entry which is preliminary data.</text>
</comment>
<name>A0A565BWB4_9BRAS</name>
<proteinExistence type="predicted"/>
<protein>
    <recommendedName>
        <fullName evidence="4">Protein LNK2</fullName>
    </recommendedName>
</protein>
<dbReference type="Proteomes" id="UP000489600">
    <property type="component" value="Unassembled WGS sequence"/>
</dbReference>
<gene>
    <name evidence="2" type="ORF">ANE_LOCUS16107</name>
</gene>
<dbReference type="InterPro" id="IPR039928">
    <property type="entry name" value="LNK"/>
</dbReference>
<dbReference type="GO" id="GO:0006355">
    <property type="term" value="P:regulation of DNA-templated transcription"/>
    <property type="evidence" value="ECO:0007669"/>
    <property type="project" value="InterPro"/>
</dbReference>
<keyword evidence="3" id="KW-1185">Reference proteome</keyword>
<evidence type="ECO:0000313" key="2">
    <source>
        <dbReference type="EMBL" id="VVB05663.1"/>
    </source>
</evidence>
<dbReference type="PANTHER" id="PTHR33334">
    <property type="entry name" value="PROTEIN LNK1"/>
    <property type="match status" value="1"/>
</dbReference>
<feature type="compositionally biased region" description="Polar residues" evidence="1">
    <location>
        <begin position="231"/>
        <end position="262"/>
    </location>
</feature>
<reference evidence="2" key="1">
    <citation type="submission" date="2019-07" db="EMBL/GenBank/DDBJ databases">
        <authorList>
            <person name="Dittberner H."/>
        </authorList>
    </citation>
    <scope>NUCLEOTIDE SEQUENCE [LARGE SCALE GENOMIC DNA]</scope>
</reference>
<evidence type="ECO:0000256" key="1">
    <source>
        <dbReference type="SAM" id="MobiDB-lite"/>
    </source>
</evidence>
<dbReference type="PANTHER" id="PTHR33334:SF5">
    <property type="entry name" value="PROTEIN LNK2"/>
    <property type="match status" value="1"/>
</dbReference>
<feature type="region of interest" description="Disordered" evidence="1">
    <location>
        <begin position="575"/>
        <end position="649"/>
    </location>
</feature>
<feature type="compositionally biased region" description="Polar residues" evidence="1">
    <location>
        <begin position="521"/>
        <end position="531"/>
    </location>
</feature>
<feature type="region of interest" description="Disordered" evidence="1">
    <location>
        <begin position="1"/>
        <end position="88"/>
    </location>
</feature>
<feature type="compositionally biased region" description="Polar residues" evidence="1">
    <location>
        <begin position="625"/>
        <end position="634"/>
    </location>
</feature>
<feature type="compositionally biased region" description="Basic and acidic residues" evidence="1">
    <location>
        <begin position="18"/>
        <end position="39"/>
    </location>
</feature>
<dbReference type="AlphaFoldDB" id="A0A565BWB4"/>
<accession>A0A565BWB4</accession>
<evidence type="ECO:0000313" key="3">
    <source>
        <dbReference type="Proteomes" id="UP000489600"/>
    </source>
</evidence>
<dbReference type="GO" id="GO:0007623">
    <property type="term" value="P:circadian rhythm"/>
    <property type="evidence" value="ECO:0007669"/>
    <property type="project" value="InterPro"/>
</dbReference>
<organism evidence="2 3">
    <name type="scientific">Arabis nemorensis</name>
    <dbReference type="NCBI Taxonomy" id="586526"/>
    <lineage>
        <taxon>Eukaryota</taxon>
        <taxon>Viridiplantae</taxon>
        <taxon>Streptophyta</taxon>
        <taxon>Embryophyta</taxon>
        <taxon>Tracheophyta</taxon>
        <taxon>Spermatophyta</taxon>
        <taxon>Magnoliopsida</taxon>
        <taxon>eudicotyledons</taxon>
        <taxon>Gunneridae</taxon>
        <taxon>Pentapetalae</taxon>
        <taxon>rosids</taxon>
        <taxon>malvids</taxon>
        <taxon>Brassicales</taxon>
        <taxon>Brassicaceae</taxon>
        <taxon>Arabideae</taxon>
        <taxon>Arabis</taxon>
    </lineage>
</organism>
<sequence length="649" mass="71098">MIWGDDGETGDHIVPFKVRSEQLNRKEGSEDSKTVKQAEQKNTGTEIGIHDSKLGSSSGHNVDEGISQPDCCMSSWPDSSISNAREADPVSSATELSKCLAEPARYNSTRGGAFLETVMFSLEKTSELGKGPDIFHSTDENKEQSDFDEYGWASIGSFDDLDRMFSNDVPTFGDGSLIGADELWSSSKDVSNSPSKSLPSILDSQDLGLDIRTEFEQKEDQQFPLTVKGNGLSSQSVPNVRVTQKSDQYHKSQPLSEDQPYQPNKMMKFSKMSGTSEAGAFQDLYSQRTPSRNSPGKFVNQLTPSQSSLMATNLQSGSQGSGTSHYPHMPNQYMAASGFGNLTNPYSTVPVLSTVQCPDVKNQIMHPSYNPATAISVNMATDASVRPSTMTPQEKLEKLRRRQQMQAMLAIQRQQQQFRHQVPVADQSITQNCTQDNPLLLVNKNNLQRLTAMPSFDPNSSLELNDSGNLAAAVDNSAEFLVLYRLQDVVAKLDMGVRTCIRDSLFRLAGSAGQRHHTSDTAHSNKTSQDAQDLKEESRYRYTGMPDSERVTNPTDRTVAHLLFHSPFDMLAAKHMKGPESPASSKIGTGEKGNFPKCSTRESCISKQKAKEEERPAGSLALGNAPNSGSSSTVGERVFEASQGNKRKL</sequence>
<feature type="region of interest" description="Disordered" evidence="1">
    <location>
        <begin position="514"/>
        <end position="534"/>
    </location>
</feature>
<dbReference type="EMBL" id="CABITT030000005">
    <property type="protein sequence ID" value="VVB05663.1"/>
    <property type="molecule type" value="Genomic_DNA"/>
</dbReference>
<feature type="region of interest" description="Disordered" evidence="1">
    <location>
        <begin position="220"/>
        <end position="263"/>
    </location>
</feature>
<evidence type="ECO:0008006" key="4">
    <source>
        <dbReference type="Google" id="ProtNLM"/>
    </source>
</evidence>
<dbReference type="OrthoDB" id="618331at2759"/>